<gene>
    <name evidence="1" type="ORF">LITE_LOCUS39965</name>
</gene>
<accession>A0AAV0PSN8</accession>
<dbReference type="AlphaFoldDB" id="A0AAV0PSN8"/>
<reference evidence="1" key="1">
    <citation type="submission" date="2022-08" db="EMBL/GenBank/DDBJ databases">
        <authorList>
            <person name="Gutierrez-Valencia J."/>
        </authorList>
    </citation>
    <scope>NUCLEOTIDE SEQUENCE</scope>
</reference>
<sequence length="55" mass="6390">MNIVLPALSCSLTTYIDSGHLWYMRVLLIAQNGKTMMPLSVTFLQPWWRMFIGKD</sequence>
<dbReference type="EMBL" id="CAMGYJ010000009">
    <property type="protein sequence ID" value="CAI0474247.1"/>
    <property type="molecule type" value="Genomic_DNA"/>
</dbReference>
<keyword evidence="2" id="KW-1185">Reference proteome</keyword>
<organism evidence="1 2">
    <name type="scientific">Linum tenue</name>
    <dbReference type="NCBI Taxonomy" id="586396"/>
    <lineage>
        <taxon>Eukaryota</taxon>
        <taxon>Viridiplantae</taxon>
        <taxon>Streptophyta</taxon>
        <taxon>Embryophyta</taxon>
        <taxon>Tracheophyta</taxon>
        <taxon>Spermatophyta</taxon>
        <taxon>Magnoliopsida</taxon>
        <taxon>eudicotyledons</taxon>
        <taxon>Gunneridae</taxon>
        <taxon>Pentapetalae</taxon>
        <taxon>rosids</taxon>
        <taxon>fabids</taxon>
        <taxon>Malpighiales</taxon>
        <taxon>Linaceae</taxon>
        <taxon>Linum</taxon>
    </lineage>
</organism>
<evidence type="ECO:0000313" key="2">
    <source>
        <dbReference type="Proteomes" id="UP001154282"/>
    </source>
</evidence>
<dbReference type="Proteomes" id="UP001154282">
    <property type="component" value="Unassembled WGS sequence"/>
</dbReference>
<name>A0AAV0PSN8_9ROSI</name>
<proteinExistence type="predicted"/>
<evidence type="ECO:0000313" key="1">
    <source>
        <dbReference type="EMBL" id="CAI0474247.1"/>
    </source>
</evidence>
<comment type="caution">
    <text evidence="1">The sequence shown here is derived from an EMBL/GenBank/DDBJ whole genome shotgun (WGS) entry which is preliminary data.</text>
</comment>
<protein>
    <submittedName>
        <fullName evidence="1">Uncharacterized protein</fullName>
    </submittedName>
</protein>